<feature type="chain" id="PRO_5046752279" evidence="7">
    <location>
        <begin position="22"/>
        <end position="313"/>
    </location>
</feature>
<feature type="signal peptide" evidence="7">
    <location>
        <begin position="1"/>
        <end position="21"/>
    </location>
</feature>
<dbReference type="RefSeq" id="WP_380694224.1">
    <property type="nucleotide sequence ID" value="NZ_JBHRYR010000002.1"/>
</dbReference>
<reference evidence="10" key="1">
    <citation type="journal article" date="2019" name="Int. J. Syst. Evol. Microbiol.">
        <title>The Global Catalogue of Microorganisms (GCM) 10K type strain sequencing project: providing services to taxonomists for standard genome sequencing and annotation.</title>
        <authorList>
            <consortium name="The Broad Institute Genomics Platform"/>
            <consortium name="The Broad Institute Genome Sequencing Center for Infectious Disease"/>
            <person name="Wu L."/>
            <person name="Ma J."/>
        </authorList>
    </citation>
    <scope>NUCLEOTIDE SEQUENCE [LARGE SCALE GENOMIC DNA]</scope>
    <source>
        <strain evidence="10">IBRC 10765</strain>
    </source>
</reference>
<evidence type="ECO:0000313" key="9">
    <source>
        <dbReference type="EMBL" id="MFC3852262.1"/>
    </source>
</evidence>
<dbReference type="Pfam" id="PF01497">
    <property type="entry name" value="Peripla_BP_2"/>
    <property type="match status" value="1"/>
</dbReference>
<keyword evidence="10" id="KW-1185">Reference proteome</keyword>
<dbReference type="PANTHER" id="PTHR30532">
    <property type="entry name" value="IRON III DICITRATE-BINDING PERIPLASMIC PROTEIN"/>
    <property type="match status" value="1"/>
</dbReference>
<proteinExistence type="inferred from homology"/>
<feature type="domain" description="Fe/B12 periplasmic-binding" evidence="8">
    <location>
        <begin position="45"/>
        <end position="313"/>
    </location>
</feature>
<evidence type="ECO:0000313" key="10">
    <source>
        <dbReference type="Proteomes" id="UP001595617"/>
    </source>
</evidence>
<evidence type="ECO:0000256" key="3">
    <source>
        <dbReference type="ARBA" id="ARBA00022448"/>
    </source>
</evidence>
<evidence type="ECO:0000256" key="2">
    <source>
        <dbReference type="ARBA" id="ARBA00008814"/>
    </source>
</evidence>
<protein>
    <submittedName>
        <fullName evidence="9">ABC transporter substrate-binding protein</fullName>
    </submittedName>
</protein>
<feature type="coiled-coil region" evidence="6">
    <location>
        <begin position="151"/>
        <end position="185"/>
    </location>
</feature>
<keyword evidence="3" id="KW-0813">Transport</keyword>
<accession>A0ABV7ZYM4</accession>
<dbReference type="PANTHER" id="PTHR30532:SF25">
    <property type="entry name" value="IRON(III) DICITRATE-BINDING PERIPLASMIC PROTEIN"/>
    <property type="match status" value="1"/>
</dbReference>
<comment type="caution">
    <text evidence="9">The sequence shown here is derived from an EMBL/GenBank/DDBJ whole genome shotgun (WGS) entry which is preliminary data.</text>
</comment>
<dbReference type="Proteomes" id="UP001595617">
    <property type="component" value="Unassembled WGS sequence"/>
</dbReference>
<evidence type="ECO:0000256" key="6">
    <source>
        <dbReference type="SAM" id="Coils"/>
    </source>
</evidence>
<dbReference type="InterPro" id="IPR051313">
    <property type="entry name" value="Bact_iron-sidero_bind"/>
</dbReference>
<evidence type="ECO:0000259" key="8">
    <source>
        <dbReference type="PROSITE" id="PS50983"/>
    </source>
</evidence>
<dbReference type="SUPFAM" id="SSF53807">
    <property type="entry name" value="Helical backbone' metal receptor"/>
    <property type="match status" value="1"/>
</dbReference>
<evidence type="ECO:0000256" key="5">
    <source>
        <dbReference type="ARBA" id="ARBA00022729"/>
    </source>
</evidence>
<evidence type="ECO:0000256" key="7">
    <source>
        <dbReference type="SAM" id="SignalP"/>
    </source>
</evidence>
<gene>
    <name evidence="9" type="ORF">ACFOOG_05375</name>
</gene>
<comment type="subcellular location">
    <subcellularLocation>
        <location evidence="1">Cell envelope</location>
    </subcellularLocation>
</comment>
<keyword evidence="4" id="KW-0408">Iron</keyword>
<sequence>MQLRRYGFGIWALALSVMVSAESSANSRVFTDVHGEVTIPAEPQRIVSLQDHVLTMSLVELGAPVAGSAGRMGDDGKPYLRGVQDLLGVDFHNSEIEYVGWTDLEKVVAVNPDLIITTHYESAEMLAQLRLIAPTVTINQNQSLLGFMHDVADVSGRMDVYEARLARYQDRLAEARKAIPDASNISISVINSRDGVLNYWASYGALTQVMDDIGFARPAINAQVSDGNMEVSQERLQDVDADYIIDTFGISWGETPQDARNRMAEVLPNWCSVLEACQNGRYLVFPRTFAFSTSFASLELMTQMLVSHVAGRQ</sequence>
<keyword evidence="5 7" id="KW-0732">Signal</keyword>
<keyword evidence="6" id="KW-0175">Coiled coil</keyword>
<dbReference type="PROSITE" id="PS50983">
    <property type="entry name" value="FE_B12_PBP"/>
    <property type="match status" value="1"/>
</dbReference>
<comment type="similarity">
    <text evidence="2">Belongs to the bacterial solute-binding protein 8 family.</text>
</comment>
<dbReference type="Gene3D" id="3.40.50.1980">
    <property type="entry name" value="Nitrogenase molybdenum iron protein domain"/>
    <property type="match status" value="2"/>
</dbReference>
<evidence type="ECO:0000256" key="1">
    <source>
        <dbReference type="ARBA" id="ARBA00004196"/>
    </source>
</evidence>
<organism evidence="9 10">
    <name type="scientific">Saccharospirillum mangrovi</name>
    <dbReference type="NCBI Taxonomy" id="2161747"/>
    <lineage>
        <taxon>Bacteria</taxon>
        <taxon>Pseudomonadati</taxon>
        <taxon>Pseudomonadota</taxon>
        <taxon>Gammaproteobacteria</taxon>
        <taxon>Oceanospirillales</taxon>
        <taxon>Saccharospirillaceae</taxon>
        <taxon>Saccharospirillum</taxon>
    </lineage>
</organism>
<dbReference type="EMBL" id="JBHRYR010000002">
    <property type="protein sequence ID" value="MFC3852262.1"/>
    <property type="molecule type" value="Genomic_DNA"/>
</dbReference>
<dbReference type="InterPro" id="IPR002491">
    <property type="entry name" value="ABC_transptr_periplasmic_BD"/>
</dbReference>
<evidence type="ECO:0000256" key="4">
    <source>
        <dbReference type="ARBA" id="ARBA00022496"/>
    </source>
</evidence>
<keyword evidence="4" id="KW-0406">Ion transport</keyword>
<name>A0ABV7ZYM4_9GAMM</name>
<keyword evidence="4" id="KW-0410">Iron transport</keyword>